<evidence type="ECO:0000313" key="1">
    <source>
        <dbReference type="EMBL" id="EAT79185.1"/>
    </source>
</evidence>
<proteinExistence type="predicted"/>
<dbReference type="KEGG" id="pno:SNOG_13301"/>
<protein>
    <submittedName>
        <fullName evidence="1">Uncharacterized protein</fullName>
    </submittedName>
</protein>
<dbReference type="AlphaFoldDB" id="Q0U4L3"/>
<reference evidence="2" key="1">
    <citation type="journal article" date="2007" name="Plant Cell">
        <title>Dothideomycete-plant interactions illuminated by genome sequencing and EST analysis of the wheat pathogen Stagonospora nodorum.</title>
        <authorList>
            <person name="Hane J.K."/>
            <person name="Lowe R.G."/>
            <person name="Solomon P.S."/>
            <person name="Tan K.C."/>
            <person name="Schoch C.L."/>
            <person name="Spatafora J.W."/>
            <person name="Crous P.W."/>
            <person name="Kodira C."/>
            <person name="Birren B.W."/>
            <person name="Galagan J.E."/>
            <person name="Torriani S.F."/>
            <person name="McDonald B.A."/>
            <person name="Oliver R.P."/>
        </authorList>
    </citation>
    <scope>NUCLEOTIDE SEQUENCE [LARGE SCALE GENOMIC DNA]</scope>
    <source>
        <strain evidence="2">SN15 / ATCC MYA-4574 / FGSC 10173</strain>
    </source>
</reference>
<sequence>MAPWWDEKEMDERTGGVVQKSPKLHMRSAIFPKPGQHFTSRCVLAKSKRTGHVCQPDTLEARGSMSANKMRVRFERTHSDYSVERPGSDGPILHLW</sequence>
<dbReference type="EMBL" id="CH445350">
    <property type="protein sequence ID" value="EAT79185.1"/>
    <property type="molecule type" value="Genomic_DNA"/>
</dbReference>
<accession>Q0U4L3</accession>
<name>Q0U4L3_PHANO</name>
<dbReference type="InParanoid" id="Q0U4L3"/>
<dbReference type="Proteomes" id="UP000001055">
    <property type="component" value="Unassembled WGS sequence"/>
</dbReference>
<organism evidence="1 2">
    <name type="scientific">Phaeosphaeria nodorum (strain SN15 / ATCC MYA-4574 / FGSC 10173)</name>
    <name type="common">Glume blotch fungus</name>
    <name type="synonym">Parastagonospora nodorum</name>
    <dbReference type="NCBI Taxonomy" id="321614"/>
    <lineage>
        <taxon>Eukaryota</taxon>
        <taxon>Fungi</taxon>
        <taxon>Dikarya</taxon>
        <taxon>Ascomycota</taxon>
        <taxon>Pezizomycotina</taxon>
        <taxon>Dothideomycetes</taxon>
        <taxon>Pleosporomycetidae</taxon>
        <taxon>Pleosporales</taxon>
        <taxon>Pleosporineae</taxon>
        <taxon>Phaeosphaeriaceae</taxon>
        <taxon>Parastagonospora</taxon>
    </lineage>
</organism>
<evidence type="ECO:0000313" key="2">
    <source>
        <dbReference type="Proteomes" id="UP000001055"/>
    </source>
</evidence>
<dbReference type="GeneID" id="5980427"/>
<gene>
    <name evidence="1" type="ORF">SNOG_13301</name>
</gene>
<dbReference type="RefSeq" id="XP_001803510.1">
    <property type="nucleotide sequence ID" value="XM_001803458.1"/>
</dbReference>